<dbReference type="InterPro" id="IPR039426">
    <property type="entry name" value="TonB-dep_rcpt-like"/>
</dbReference>
<evidence type="ECO:0000256" key="7">
    <source>
        <dbReference type="ARBA" id="ARBA00023237"/>
    </source>
</evidence>
<dbReference type="InterPro" id="IPR000531">
    <property type="entry name" value="Beta-barrel_TonB"/>
</dbReference>
<accession>A0A1M5GEQ5</accession>
<dbReference type="RefSeq" id="WP_083572061.1">
    <property type="nucleotide sequence ID" value="NZ_FQVT01000004.1"/>
</dbReference>
<keyword evidence="10" id="KW-0732">Signal</keyword>
<keyword evidence="6 8" id="KW-0472">Membrane</keyword>
<proteinExistence type="inferred from homology"/>
<keyword evidence="4 8" id="KW-0812">Transmembrane</keyword>
<evidence type="ECO:0000256" key="5">
    <source>
        <dbReference type="ARBA" id="ARBA00023077"/>
    </source>
</evidence>
<evidence type="ECO:0000259" key="11">
    <source>
        <dbReference type="Pfam" id="PF00593"/>
    </source>
</evidence>
<dbReference type="Pfam" id="PF13715">
    <property type="entry name" value="CarbopepD_reg_2"/>
    <property type="match status" value="1"/>
</dbReference>
<keyword evidence="14" id="KW-1185">Reference proteome</keyword>
<dbReference type="InterPro" id="IPR008969">
    <property type="entry name" value="CarboxyPept-like_regulatory"/>
</dbReference>
<dbReference type="Gene3D" id="2.170.130.10">
    <property type="entry name" value="TonB-dependent receptor, plug domain"/>
    <property type="match status" value="1"/>
</dbReference>
<dbReference type="Gene3D" id="2.60.40.1120">
    <property type="entry name" value="Carboxypeptidase-like, regulatory domain"/>
    <property type="match status" value="1"/>
</dbReference>
<name>A0A1M5GEQ5_SALEC</name>
<dbReference type="NCBIfam" id="TIGR04057">
    <property type="entry name" value="SusC_RagA_signa"/>
    <property type="match status" value="1"/>
</dbReference>
<evidence type="ECO:0000259" key="12">
    <source>
        <dbReference type="Pfam" id="PF07715"/>
    </source>
</evidence>
<evidence type="ECO:0000256" key="1">
    <source>
        <dbReference type="ARBA" id="ARBA00004571"/>
    </source>
</evidence>
<evidence type="ECO:0000313" key="14">
    <source>
        <dbReference type="Proteomes" id="UP000183945"/>
    </source>
</evidence>
<evidence type="ECO:0000256" key="4">
    <source>
        <dbReference type="ARBA" id="ARBA00022692"/>
    </source>
</evidence>
<feature type="domain" description="TonB-dependent receptor plug" evidence="12">
    <location>
        <begin position="114"/>
        <end position="219"/>
    </location>
</feature>
<dbReference type="Pfam" id="PF00593">
    <property type="entry name" value="TonB_dep_Rec_b-barrel"/>
    <property type="match status" value="1"/>
</dbReference>
<organism evidence="13 14">
    <name type="scientific">Salegentibacter echinorum</name>
    <dbReference type="NCBI Taxonomy" id="1073325"/>
    <lineage>
        <taxon>Bacteria</taxon>
        <taxon>Pseudomonadati</taxon>
        <taxon>Bacteroidota</taxon>
        <taxon>Flavobacteriia</taxon>
        <taxon>Flavobacteriales</taxon>
        <taxon>Flavobacteriaceae</taxon>
        <taxon>Salegentibacter</taxon>
    </lineage>
</organism>
<evidence type="ECO:0000256" key="3">
    <source>
        <dbReference type="ARBA" id="ARBA00022452"/>
    </source>
</evidence>
<dbReference type="STRING" id="1073325.SAMN05444483_104129"/>
<evidence type="ECO:0000256" key="2">
    <source>
        <dbReference type="ARBA" id="ARBA00022448"/>
    </source>
</evidence>
<evidence type="ECO:0000256" key="10">
    <source>
        <dbReference type="SAM" id="SignalP"/>
    </source>
</evidence>
<feature type="domain" description="TonB-dependent receptor-like beta-barrel" evidence="11">
    <location>
        <begin position="396"/>
        <end position="940"/>
    </location>
</feature>
<reference evidence="14" key="1">
    <citation type="submission" date="2016-11" db="EMBL/GenBank/DDBJ databases">
        <authorList>
            <person name="Varghese N."/>
            <person name="Submissions S."/>
        </authorList>
    </citation>
    <scope>NUCLEOTIDE SEQUENCE [LARGE SCALE GENOMIC DNA]</scope>
    <source>
        <strain evidence="14">DSM 24579</strain>
    </source>
</reference>
<evidence type="ECO:0000313" key="13">
    <source>
        <dbReference type="EMBL" id="SHG02225.1"/>
    </source>
</evidence>
<dbReference type="PROSITE" id="PS52016">
    <property type="entry name" value="TONB_DEPENDENT_REC_3"/>
    <property type="match status" value="1"/>
</dbReference>
<dbReference type="Proteomes" id="UP000183945">
    <property type="component" value="Unassembled WGS sequence"/>
</dbReference>
<dbReference type="Pfam" id="PF07715">
    <property type="entry name" value="Plug"/>
    <property type="match status" value="1"/>
</dbReference>
<protein>
    <submittedName>
        <fullName evidence="13">TonB-linked outer membrane protein, SusC/RagA family</fullName>
    </submittedName>
</protein>
<gene>
    <name evidence="13" type="ORF">SAMN05444483_104129</name>
</gene>
<keyword evidence="7 8" id="KW-0998">Cell outer membrane</keyword>
<dbReference type="GO" id="GO:0009279">
    <property type="term" value="C:cell outer membrane"/>
    <property type="evidence" value="ECO:0007669"/>
    <property type="project" value="UniProtKB-SubCell"/>
</dbReference>
<evidence type="ECO:0000256" key="6">
    <source>
        <dbReference type="ARBA" id="ARBA00023136"/>
    </source>
</evidence>
<dbReference type="EMBL" id="FQVT01000004">
    <property type="protein sequence ID" value="SHG02225.1"/>
    <property type="molecule type" value="Genomic_DNA"/>
</dbReference>
<evidence type="ECO:0000256" key="8">
    <source>
        <dbReference type="PROSITE-ProRule" id="PRU01360"/>
    </source>
</evidence>
<feature type="chain" id="PRO_5012251557" evidence="10">
    <location>
        <begin position="20"/>
        <end position="1002"/>
    </location>
</feature>
<comment type="similarity">
    <text evidence="8 9">Belongs to the TonB-dependent receptor family.</text>
</comment>
<evidence type="ECO:0000256" key="9">
    <source>
        <dbReference type="RuleBase" id="RU003357"/>
    </source>
</evidence>
<sequence length="1002" mass="111458">MKLKLFSIFMILISGFGFAQNSKTVTGVIMDENEIPLPGAEVKVIDKEIYSVTDFDGNYTLENVEVGDGVRVTYLGFVAQEFTIQQKNEYNITLQEDAAQLDEVVVVGYGKAKSRDLAGTISNLKADEINDSPTNSVLQAAQGKLPGVQVINDGAPGSVGQVRIRGSISVLGGADPLYVVDGVITDDISGINNNDIQSMDVLKDASSTAIYGARGANGVVLITTKSGKGKLKVSLSSTTGVNVLSNQVDLANAREYAQYTNEALARIDKDPAFTESEIANLSSTNWMDNITRDGIFQKYSVSVSGETDEADYYLSAGYLDEEGTLKGNSYERLSVRLNNTYRLNDNIRVGHNINLIRSRGFNPSTAAFDGDVPPLNVFTTAYKQSPTIPVRNEDGTFRNTNLNNVGNPVAEGQNNSSVNEKVRISGNVWGEADIFDWLTFRSSLGVNVLRQKIRAYAARYQIANESSTQFNNQNQTLRIQDNDAERFNWDNFFTIDKRFEKHSFNLTLGLTSERFTSEYLSGSRRGVPPSDNLLYLNLGEKEGQNVENGGDKSTRVAYFSRLLYNYDSRYVFNATIRREGSSKFNKNQRIKYYPSFGLAWNISNESFFDNQTTLSNLKLRASYGLIGNDRIDSGQFLQLVDFSQYPFPGGVVTGGTSIERYDDNLKWETTKELDLGLEFGFFQNRLTGQFTYYNKETEDILFPLALPQTSGDNEFITNAGNIKNEGVEFSINWGEQAEDDGFGYNIGFNITANDNELSKINPVIENASPFITSGSLNNGKTVTRTVEGRELGTFWLYKTDGVFETQEELDNSNQPNAKIGDFRYVDVNGDGQISQDDRQFMGSYQPDFYYGINVSLNYKQLDFSTDLFGNVGNKVYNGLRANRFNGENIDKALFNERYVPGNGFQGGPAAFNAVPEPSDYYLEDGDFLRVNNITLGYTFNQDFLDLIKISRLRIYATAQNALTFTNYSGYNPELPRGVLDSGLELNAYPTTAKYLLGINLDF</sequence>
<dbReference type="InterPro" id="IPR037066">
    <property type="entry name" value="Plug_dom_sf"/>
</dbReference>
<dbReference type="Gene3D" id="2.40.170.20">
    <property type="entry name" value="TonB-dependent receptor, beta-barrel domain"/>
    <property type="match status" value="1"/>
</dbReference>
<dbReference type="InterPro" id="IPR012910">
    <property type="entry name" value="Plug_dom"/>
</dbReference>
<dbReference type="NCBIfam" id="TIGR04056">
    <property type="entry name" value="OMP_RagA_SusC"/>
    <property type="match status" value="1"/>
</dbReference>
<comment type="subcellular location">
    <subcellularLocation>
        <location evidence="1 8">Cell outer membrane</location>
        <topology evidence="1 8">Multi-pass membrane protein</topology>
    </subcellularLocation>
</comment>
<dbReference type="SUPFAM" id="SSF49464">
    <property type="entry name" value="Carboxypeptidase regulatory domain-like"/>
    <property type="match status" value="1"/>
</dbReference>
<keyword evidence="3 8" id="KW-1134">Transmembrane beta strand</keyword>
<dbReference type="AlphaFoldDB" id="A0A1M5GEQ5"/>
<dbReference type="OrthoDB" id="9768177at2"/>
<dbReference type="InterPro" id="IPR036942">
    <property type="entry name" value="Beta-barrel_TonB_sf"/>
</dbReference>
<keyword evidence="2 8" id="KW-0813">Transport</keyword>
<dbReference type="SUPFAM" id="SSF56935">
    <property type="entry name" value="Porins"/>
    <property type="match status" value="1"/>
</dbReference>
<dbReference type="InterPro" id="IPR023996">
    <property type="entry name" value="TonB-dep_OMP_SusC/RagA"/>
</dbReference>
<dbReference type="InterPro" id="IPR023997">
    <property type="entry name" value="TonB-dep_OMP_SusC/RagA_CS"/>
</dbReference>
<keyword evidence="5 9" id="KW-0798">TonB box</keyword>
<feature type="signal peptide" evidence="10">
    <location>
        <begin position="1"/>
        <end position="19"/>
    </location>
</feature>